<dbReference type="Gene3D" id="3.40.30.10">
    <property type="entry name" value="Glutaredoxin"/>
    <property type="match status" value="2"/>
</dbReference>
<feature type="domain" description="Thioredoxin" evidence="12">
    <location>
        <begin position="24"/>
        <end position="211"/>
    </location>
</feature>
<protein>
    <recommendedName>
        <fullName evidence="1">protein-disulfide reductase</fullName>
        <ecNumber evidence="1">1.8.1.8</ecNumber>
    </recommendedName>
</protein>
<name>A0A1S3E902_CICAR</name>
<evidence type="ECO:0000256" key="9">
    <source>
        <dbReference type="ARBA" id="ARBA00047804"/>
    </source>
</evidence>
<keyword evidence="13" id="KW-1185">Reference proteome</keyword>
<feature type="chain" id="PRO_5013181760" description="protein-disulfide reductase" evidence="10">
    <location>
        <begin position="16"/>
        <end position="443"/>
    </location>
</feature>
<evidence type="ECO:0000256" key="6">
    <source>
        <dbReference type="ARBA" id="ARBA00023027"/>
    </source>
</evidence>
<dbReference type="PANTHER" id="PTHR13871:SF7">
    <property type="entry name" value="NUCLEOREDOXIN 2-RELATED"/>
    <property type="match status" value="1"/>
</dbReference>
<comment type="catalytic activity">
    <reaction evidence="9">
        <text>[protein]-dithiol + NADP(+) = [protein]-disulfide + NADPH + H(+)</text>
        <dbReference type="Rhea" id="RHEA:18753"/>
        <dbReference type="Rhea" id="RHEA-COMP:10593"/>
        <dbReference type="Rhea" id="RHEA-COMP:10594"/>
        <dbReference type="ChEBI" id="CHEBI:15378"/>
        <dbReference type="ChEBI" id="CHEBI:29950"/>
        <dbReference type="ChEBI" id="CHEBI:50058"/>
        <dbReference type="ChEBI" id="CHEBI:57783"/>
        <dbReference type="ChEBI" id="CHEBI:58349"/>
        <dbReference type="EC" id="1.8.1.8"/>
    </reaction>
</comment>
<evidence type="ECO:0000256" key="4">
    <source>
        <dbReference type="ARBA" id="ARBA00022833"/>
    </source>
</evidence>
<dbReference type="PROSITE" id="PS50081">
    <property type="entry name" value="ZF_DAG_PE_2"/>
    <property type="match status" value="1"/>
</dbReference>
<evidence type="ECO:0000313" key="13">
    <source>
        <dbReference type="Proteomes" id="UP000087171"/>
    </source>
</evidence>
<dbReference type="PANTHER" id="PTHR13871">
    <property type="entry name" value="THIOREDOXIN"/>
    <property type="match status" value="1"/>
</dbReference>
<feature type="signal peptide" evidence="10">
    <location>
        <begin position="1"/>
        <end position="15"/>
    </location>
</feature>
<evidence type="ECO:0000256" key="2">
    <source>
        <dbReference type="ARBA" id="ARBA00022723"/>
    </source>
</evidence>
<dbReference type="GO" id="GO:0047134">
    <property type="term" value="F:protein-disulfide reductase [NAD(P)H] activity"/>
    <property type="evidence" value="ECO:0007669"/>
    <property type="project" value="UniProtKB-EC"/>
</dbReference>
<keyword evidence="10" id="KW-0732">Signal</keyword>
<keyword evidence="4" id="KW-0862">Zinc</keyword>
<proteinExistence type="inferred from homology"/>
<keyword evidence="5" id="KW-0560">Oxidoreductase</keyword>
<feature type="domain" description="Thioredoxin" evidence="12">
    <location>
        <begin position="214"/>
        <end position="378"/>
    </location>
</feature>
<evidence type="ECO:0000256" key="8">
    <source>
        <dbReference type="ARBA" id="ARBA00047388"/>
    </source>
</evidence>
<dbReference type="SUPFAM" id="SSF52833">
    <property type="entry name" value="Thioredoxin-like"/>
    <property type="match status" value="2"/>
</dbReference>
<dbReference type="InterPro" id="IPR012336">
    <property type="entry name" value="Thioredoxin-like_fold"/>
</dbReference>
<evidence type="ECO:0000256" key="10">
    <source>
        <dbReference type="SAM" id="SignalP"/>
    </source>
</evidence>
<dbReference type="EC" id="1.8.1.8" evidence="1"/>
<dbReference type="InterPro" id="IPR002219">
    <property type="entry name" value="PKC_DAG/PE"/>
</dbReference>
<dbReference type="SUPFAM" id="SSF57889">
    <property type="entry name" value="Cysteine-rich domain"/>
    <property type="match status" value="1"/>
</dbReference>
<dbReference type="InterPro" id="IPR052259">
    <property type="entry name" value="Nucleoredoxin-like"/>
</dbReference>
<dbReference type="RefSeq" id="XP_012571481.1">
    <property type="nucleotide sequence ID" value="XM_012716027.2"/>
</dbReference>
<organism evidence="13 14">
    <name type="scientific">Cicer arietinum</name>
    <name type="common">Chickpea</name>
    <name type="synonym">Garbanzo</name>
    <dbReference type="NCBI Taxonomy" id="3827"/>
    <lineage>
        <taxon>Eukaryota</taxon>
        <taxon>Viridiplantae</taxon>
        <taxon>Streptophyta</taxon>
        <taxon>Embryophyta</taxon>
        <taxon>Tracheophyta</taxon>
        <taxon>Spermatophyta</taxon>
        <taxon>Magnoliopsida</taxon>
        <taxon>eudicotyledons</taxon>
        <taxon>Gunneridae</taxon>
        <taxon>Pentapetalae</taxon>
        <taxon>rosids</taxon>
        <taxon>fabids</taxon>
        <taxon>Fabales</taxon>
        <taxon>Fabaceae</taxon>
        <taxon>Papilionoideae</taxon>
        <taxon>50 kb inversion clade</taxon>
        <taxon>NPAAA clade</taxon>
        <taxon>Hologalegina</taxon>
        <taxon>IRL clade</taxon>
        <taxon>Cicereae</taxon>
        <taxon>Cicer</taxon>
    </lineage>
</organism>
<dbReference type="SMR" id="A0A1S3E902"/>
<keyword evidence="6" id="KW-0520">NAD</keyword>
<evidence type="ECO:0000256" key="5">
    <source>
        <dbReference type="ARBA" id="ARBA00023002"/>
    </source>
</evidence>
<dbReference type="Proteomes" id="UP000087171">
    <property type="component" value="Chromosome Ca5"/>
</dbReference>
<dbReference type="InterPro" id="IPR046349">
    <property type="entry name" value="C1-like_sf"/>
</dbReference>
<comment type="similarity">
    <text evidence="7">Belongs to the nucleoredoxin family.</text>
</comment>
<evidence type="ECO:0000256" key="3">
    <source>
        <dbReference type="ARBA" id="ARBA00022737"/>
    </source>
</evidence>
<reference evidence="14" key="2">
    <citation type="submission" date="2025-08" db="UniProtKB">
        <authorList>
            <consortium name="RefSeq"/>
        </authorList>
    </citation>
    <scope>IDENTIFICATION</scope>
    <source>
        <tissue evidence="14">Etiolated seedlings</tissue>
    </source>
</reference>
<dbReference type="GeneID" id="101498505"/>
<gene>
    <name evidence="14" type="primary">LOC101498505</name>
</gene>
<feature type="domain" description="Phorbol-ester/DAG-type" evidence="11">
    <location>
        <begin position="388"/>
        <end position="440"/>
    </location>
</feature>
<dbReference type="InterPro" id="IPR036249">
    <property type="entry name" value="Thioredoxin-like_sf"/>
</dbReference>
<keyword evidence="2" id="KW-0479">Metal-binding</keyword>
<dbReference type="InterPro" id="IPR013766">
    <property type="entry name" value="Thioredoxin_domain"/>
</dbReference>
<evidence type="ECO:0000256" key="7">
    <source>
        <dbReference type="ARBA" id="ARBA00025782"/>
    </source>
</evidence>
<accession>A0A1S3E902</accession>
<dbReference type="KEGG" id="cam:101498505"/>
<dbReference type="PROSITE" id="PS00028">
    <property type="entry name" value="ZINC_FINGER_C2H2_1"/>
    <property type="match status" value="1"/>
</dbReference>
<dbReference type="OrthoDB" id="409136at2759"/>
<dbReference type="Pfam" id="PF13905">
    <property type="entry name" value="Thioredoxin_8"/>
    <property type="match status" value="2"/>
</dbReference>
<evidence type="ECO:0000256" key="1">
    <source>
        <dbReference type="ARBA" id="ARBA00012612"/>
    </source>
</evidence>
<evidence type="ECO:0000313" key="14">
    <source>
        <dbReference type="RefSeq" id="XP_012571481.1"/>
    </source>
</evidence>
<dbReference type="InterPro" id="IPR004146">
    <property type="entry name" value="DC1"/>
</dbReference>
<evidence type="ECO:0000259" key="12">
    <source>
        <dbReference type="PROSITE" id="PS51352"/>
    </source>
</evidence>
<dbReference type="AlphaFoldDB" id="A0A1S3E902"/>
<dbReference type="PaxDb" id="3827-XP_004500916.1"/>
<reference evidence="13" key="1">
    <citation type="journal article" date="2013" name="Nat. Biotechnol.">
        <title>Draft genome sequence of chickpea (Cicer arietinum) provides a resource for trait improvement.</title>
        <authorList>
            <person name="Varshney R.K."/>
            <person name="Song C."/>
            <person name="Saxena R.K."/>
            <person name="Azam S."/>
            <person name="Yu S."/>
            <person name="Sharpe A.G."/>
            <person name="Cannon S."/>
            <person name="Baek J."/>
            <person name="Rosen B.D."/>
            <person name="Tar'an B."/>
            <person name="Millan T."/>
            <person name="Zhang X."/>
            <person name="Ramsay L.D."/>
            <person name="Iwata A."/>
            <person name="Wang Y."/>
            <person name="Nelson W."/>
            <person name="Farmer A.D."/>
            <person name="Gaur P.M."/>
            <person name="Soderlund C."/>
            <person name="Penmetsa R.V."/>
            <person name="Xu C."/>
            <person name="Bharti A.K."/>
            <person name="He W."/>
            <person name="Winter P."/>
            <person name="Zhao S."/>
            <person name="Hane J.K."/>
            <person name="Carrasquilla-Garcia N."/>
            <person name="Condie J.A."/>
            <person name="Upadhyaya H.D."/>
            <person name="Luo M.C."/>
            <person name="Thudi M."/>
            <person name="Gowda C.L."/>
            <person name="Singh N.P."/>
            <person name="Lichtenzveig J."/>
            <person name="Gali K.K."/>
            <person name="Rubio J."/>
            <person name="Nadarajan N."/>
            <person name="Dolezel J."/>
            <person name="Bansal K.C."/>
            <person name="Xu X."/>
            <person name="Edwards D."/>
            <person name="Zhang G."/>
            <person name="Kahl G."/>
            <person name="Gil J."/>
            <person name="Singh K.B."/>
            <person name="Datta S.K."/>
            <person name="Jackson S.A."/>
            <person name="Wang J."/>
            <person name="Cook D.R."/>
        </authorList>
    </citation>
    <scope>NUCLEOTIDE SEQUENCE [LARGE SCALE GENOMIC DNA]</scope>
    <source>
        <strain evidence="13">cv. CDC Frontier</strain>
    </source>
</reference>
<evidence type="ECO:0000259" key="11">
    <source>
        <dbReference type="PROSITE" id="PS50081"/>
    </source>
</evidence>
<keyword evidence="3" id="KW-0677">Repeat</keyword>
<dbReference type="GO" id="GO:0046872">
    <property type="term" value="F:metal ion binding"/>
    <property type="evidence" value="ECO:0007669"/>
    <property type="project" value="UniProtKB-KW"/>
</dbReference>
<dbReference type="STRING" id="3827.A0A1S3E902"/>
<dbReference type="CDD" id="cd00029">
    <property type="entry name" value="C1"/>
    <property type="match status" value="1"/>
</dbReference>
<dbReference type="PROSITE" id="PS51352">
    <property type="entry name" value="THIOREDOXIN_2"/>
    <property type="match status" value="2"/>
</dbReference>
<comment type="catalytic activity">
    <reaction evidence="8">
        <text>[protein]-dithiol + NAD(+) = [protein]-disulfide + NADH + H(+)</text>
        <dbReference type="Rhea" id="RHEA:18749"/>
        <dbReference type="Rhea" id="RHEA-COMP:10593"/>
        <dbReference type="Rhea" id="RHEA-COMP:10594"/>
        <dbReference type="ChEBI" id="CHEBI:15378"/>
        <dbReference type="ChEBI" id="CHEBI:29950"/>
        <dbReference type="ChEBI" id="CHEBI:50058"/>
        <dbReference type="ChEBI" id="CHEBI:57540"/>
        <dbReference type="ChEBI" id="CHEBI:57945"/>
        <dbReference type="EC" id="1.8.1.8"/>
    </reaction>
</comment>
<dbReference type="InterPro" id="IPR013087">
    <property type="entry name" value="Znf_C2H2_type"/>
</dbReference>
<sequence length="443" mass="50422">MILIILCVVLNINYHINVMRRMEMKDGTRAPVSNNGYFGGEQISTSKFSQLLASSHRDFLLSPTGAQVKVSELEGKVVGLLFAANWYPPCRVFTQLLIGIYEELKTNNPHFEIVYVSSDEDLDAFNEFYKNMPWLAIPFYDLETKKSLNRKYEVEGIPCLIMLQPSKVDDATTLRHGVELIYRYGVQAYPFSNERLMELHEAEREKRENQTLINLLANNFRDYVLSQTHTGLFTQVPIASLVGKTIGLYFSAGWCVPCTKFTPKLISVYEKIKQELTEKGDNEDFEIVLVSNDRDQESFDSYYNTMPWLALPFGDPEIKNLARHFDIQGIPCLVIIGPDGKTITIHGRNLINLYQENAYPFTKAKVEQLEKQLEEEARDLPILVHHVGHHHGLNLVSDGNGGGPFICCVCDEQGSNWAYQCLQCGYEVHPKCIKTVHVHVHGP</sequence>
<dbReference type="Pfam" id="PF03107">
    <property type="entry name" value="C1_2"/>
    <property type="match status" value="1"/>
</dbReference>